<gene>
    <name evidence="1" type="ORF">METZ01_LOCUS374619</name>
</gene>
<accession>A0A382TJ08</accession>
<proteinExistence type="predicted"/>
<evidence type="ECO:0008006" key="2">
    <source>
        <dbReference type="Google" id="ProtNLM"/>
    </source>
</evidence>
<organism evidence="1">
    <name type="scientific">marine metagenome</name>
    <dbReference type="NCBI Taxonomy" id="408172"/>
    <lineage>
        <taxon>unclassified sequences</taxon>
        <taxon>metagenomes</taxon>
        <taxon>ecological metagenomes</taxon>
    </lineage>
</organism>
<dbReference type="AlphaFoldDB" id="A0A382TJ08"/>
<protein>
    <recommendedName>
        <fullName evidence="2">Methyltransferase type 11 domain-containing protein</fullName>
    </recommendedName>
</protein>
<reference evidence="1" key="1">
    <citation type="submission" date="2018-05" db="EMBL/GenBank/DDBJ databases">
        <authorList>
            <person name="Lanie J.A."/>
            <person name="Ng W.-L."/>
            <person name="Kazmierczak K.M."/>
            <person name="Andrzejewski T.M."/>
            <person name="Davidsen T.M."/>
            <person name="Wayne K.J."/>
            <person name="Tettelin H."/>
            <person name="Glass J.I."/>
            <person name="Rusch D."/>
            <person name="Podicherti R."/>
            <person name="Tsui H.-C.T."/>
            <person name="Winkler M.E."/>
        </authorList>
    </citation>
    <scope>NUCLEOTIDE SEQUENCE</scope>
</reference>
<evidence type="ECO:0000313" key="1">
    <source>
        <dbReference type="EMBL" id="SVD21765.1"/>
    </source>
</evidence>
<sequence length="106" mass="12261">MKESVADQEIDSKNRTFWDEPCGSTAYQNMGFASPAEFDDWFFKYYPYLEKIIPFDDLGGKRVLEVELGYGSVSQKLIENGASFFEARYCRRSRRVGQGQTRCSWG</sequence>
<dbReference type="EMBL" id="UINC01136787">
    <property type="protein sequence ID" value="SVD21765.1"/>
    <property type="molecule type" value="Genomic_DNA"/>
</dbReference>
<name>A0A382TJ08_9ZZZZ</name>